<keyword evidence="3" id="KW-0963">Cytoplasm</keyword>
<gene>
    <name evidence="9" type="ORF">SAMN05421834_11543</name>
</gene>
<keyword evidence="6" id="KW-0720">Serine protease</keyword>
<sequence length="494" mass="56845">MMFLLNQSNFLSVKTIILFSAVFVFCSLGLLFLFIVLKKLLQGKRIKIFAIWTAFCLITALLLYNAGFFGNYIDVQAAENKNYSREELVQDLKQLENIIMDENPLIFANREKLKSDFADSYSLIDEGMTELEFYRLINPLIADVNCGHTNLYISEALEKNREKKARFFPLQITLVNDELFILENDPKSGIKAGAKIKAINGLSSEQIIKKLITNISGDGNGEAKQRYIISRYFNSRFYDFVDNSDEFTVEYQNSEGNRITANLNAEYNSDYNLNSWSLHFEAYQDGNYYERKIFDNYALLDVNVFMQEKEEKFEPFLEDFFLELKEKEISKLIIDLRGNFGGNPFMSKKLLSYLVNKESKYFTEELPFLQRLLGFTDPIKFAKNNFEGEVVLITDGANFSTSAHFCAFFKYHKLGTLVGSRTGGSYICTDSSKDTVLTNTRLRLHYSTLAYELAVEGLPKNHGIEPDITTKNNINDIINKRDFQLERSLEVLGI</sequence>
<name>A0A1N6YSI6_9FIRM</name>
<evidence type="ECO:0000313" key="9">
    <source>
        <dbReference type="EMBL" id="SIR17628.1"/>
    </source>
</evidence>
<dbReference type="PANTHER" id="PTHR43253">
    <property type="entry name" value="TRICORN PROTEASE HOMOLOG 2-RELATED"/>
    <property type="match status" value="1"/>
</dbReference>
<feature type="transmembrane region" description="Helical" evidence="7">
    <location>
        <begin position="49"/>
        <end position="73"/>
    </location>
</feature>
<dbReference type="InterPro" id="IPR029045">
    <property type="entry name" value="ClpP/crotonase-like_dom_sf"/>
</dbReference>
<dbReference type="SMART" id="SM00245">
    <property type="entry name" value="TSPc"/>
    <property type="match status" value="1"/>
</dbReference>
<evidence type="ECO:0000256" key="1">
    <source>
        <dbReference type="ARBA" id="ARBA00004496"/>
    </source>
</evidence>
<evidence type="ECO:0000256" key="4">
    <source>
        <dbReference type="ARBA" id="ARBA00022670"/>
    </source>
</evidence>
<dbReference type="AlphaFoldDB" id="A0A1N6YSI6"/>
<keyword evidence="10" id="KW-1185">Reference proteome</keyword>
<dbReference type="InterPro" id="IPR005151">
    <property type="entry name" value="Tail-specific_protease"/>
</dbReference>
<feature type="transmembrane region" description="Helical" evidence="7">
    <location>
        <begin position="16"/>
        <end position="37"/>
    </location>
</feature>
<keyword evidence="7" id="KW-0812">Transmembrane</keyword>
<dbReference type="Gene3D" id="3.90.226.10">
    <property type="entry name" value="2-enoyl-CoA Hydratase, Chain A, domain 1"/>
    <property type="match status" value="1"/>
</dbReference>
<proteinExistence type="inferred from homology"/>
<keyword evidence="7" id="KW-1133">Transmembrane helix</keyword>
<evidence type="ECO:0000256" key="2">
    <source>
        <dbReference type="ARBA" id="ARBA00008524"/>
    </source>
</evidence>
<accession>A0A1N6YSI6</accession>
<dbReference type="EMBL" id="FTNC01000015">
    <property type="protein sequence ID" value="SIR17628.1"/>
    <property type="molecule type" value="Genomic_DNA"/>
</dbReference>
<dbReference type="SUPFAM" id="SSF52096">
    <property type="entry name" value="ClpP/crotonase"/>
    <property type="match status" value="1"/>
</dbReference>
<keyword evidence="5" id="KW-0378">Hydrolase</keyword>
<feature type="domain" description="Tail specific protease" evidence="8">
    <location>
        <begin position="256"/>
        <end position="471"/>
    </location>
</feature>
<dbReference type="OrthoDB" id="5480566at2"/>
<evidence type="ECO:0000313" key="10">
    <source>
        <dbReference type="Proteomes" id="UP000185669"/>
    </source>
</evidence>
<dbReference type="RefSeq" id="WP_076545414.1">
    <property type="nucleotide sequence ID" value="NZ_FTNC01000015.1"/>
</dbReference>
<dbReference type="GO" id="GO:0008236">
    <property type="term" value="F:serine-type peptidase activity"/>
    <property type="evidence" value="ECO:0007669"/>
    <property type="project" value="UniProtKB-KW"/>
</dbReference>
<dbReference type="STRING" id="56779.SAMN05421834_11543"/>
<dbReference type="Pfam" id="PF03572">
    <property type="entry name" value="Peptidase_S41"/>
    <property type="match status" value="1"/>
</dbReference>
<protein>
    <submittedName>
        <fullName evidence="9">C-terminal processing protease CtpA/Prc, contains a PDZ domain</fullName>
    </submittedName>
</protein>
<organism evidence="9 10">
    <name type="scientific">Halanaerobium kushneri</name>
    <dbReference type="NCBI Taxonomy" id="56779"/>
    <lineage>
        <taxon>Bacteria</taxon>
        <taxon>Bacillati</taxon>
        <taxon>Bacillota</taxon>
        <taxon>Clostridia</taxon>
        <taxon>Halanaerobiales</taxon>
        <taxon>Halanaerobiaceae</taxon>
        <taxon>Halanaerobium</taxon>
    </lineage>
</organism>
<evidence type="ECO:0000256" key="6">
    <source>
        <dbReference type="ARBA" id="ARBA00022825"/>
    </source>
</evidence>
<dbReference type="Proteomes" id="UP000185669">
    <property type="component" value="Unassembled WGS sequence"/>
</dbReference>
<dbReference type="InterPro" id="IPR012393">
    <property type="entry name" value="Tricorn_protease"/>
</dbReference>
<comment type="similarity">
    <text evidence="2">Belongs to the peptidase S41B family.</text>
</comment>
<evidence type="ECO:0000256" key="5">
    <source>
        <dbReference type="ARBA" id="ARBA00022801"/>
    </source>
</evidence>
<evidence type="ECO:0000256" key="7">
    <source>
        <dbReference type="SAM" id="Phobius"/>
    </source>
</evidence>
<reference evidence="10" key="1">
    <citation type="submission" date="2017-01" db="EMBL/GenBank/DDBJ databases">
        <authorList>
            <person name="Varghese N."/>
            <person name="Submissions S."/>
        </authorList>
    </citation>
    <scope>NUCLEOTIDE SEQUENCE [LARGE SCALE GENOMIC DNA]</scope>
    <source>
        <strain evidence="10">ATCC 700103</strain>
    </source>
</reference>
<keyword evidence="4 9" id="KW-0645">Protease</keyword>
<comment type="subcellular location">
    <subcellularLocation>
        <location evidence="1">Cytoplasm</location>
    </subcellularLocation>
</comment>
<dbReference type="GO" id="GO:0005737">
    <property type="term" value="C:cytoplasm"/>
    <property type="evidence" value="ECO:0007669"/>
    <property type="project" value="UniProtKB-SubCell"/>
</dbReference>
<evidence type="ECO:0000259" key="8">
    <source>
        <dbReference type="SMART" id="SM00245"/>
    </source>
</evidence>
<keyword evidence="7" id="KW-0472">Membrane</keyword>
<evidence type="ECO:0000256" key="3">
    <source>
        <dbReference type="ARBA" id="ARBA00022490"/>
    </source>
</evidence>
<dbReference type="GO" id="GO:0006508">
    <property type="term" value="P:proteolysis"/>
    <property type="evidence" value="ECO:0007669"/>
    <property type="project" value="UniProtKB-KW"/>
</dbReference>
<dbReference type="PANTHER" id="PTHR43253:SF1">
    <property type="entry name" value="TRICORN PROTEASE HOMOLOG 2-RELATED"/>
    <property type="match status" value="1"/>
</dbReference>